<keyword evidence="1" id="KW-1133">Transmembrane helix</keyword>
<gene>
    <name evidence="2" type="ORF">skT53_33840</name>
</gene>
<organism evidence="2 3">
    <name type="scientific">Effusibacillus dendaii</name>
    <dbReference type="NCBI Taxonomy" id="2743772"/>
    <lineage>
        <taxon>Bacteria</taxon>
        <taxon>Bacillati</taxon>
        <taxon>Bacillota</taxon>
        <taxon>Bacilli</taxon>
        <taxon>Bacillales</taxon>
        <taxon>Alicyclobacillaceae</taxon>
        <taxon>Effusibacillus</taxon>
    </lineage>
</organism>
<dbReference type="AlphaFoldDB" id="A0A7I8DHA9"/>
<keyword evidence="1" id="KW-0472">Membrane</keyword>
<feature type="transmembrane region" description="Helical" evidence="1">
    <location>
        <begin position="52"/>
        <end position="75"/>
    </location>
</feature>
<reference evidence="2 3" key="1">
    <citation type="submission" date="2020-08" db="EMBL/GenBank/DDBJ databases">
        <title>Complete Genome Sequence of Effusibacillus dendaii Strain skT53, Isolated from Farmland soil.</title>
        <authorList>
            <person name="Konishi T."/>
            <person name="Kawasaki H."/>
        </authorList>
    </citation>
    <scope>NUCLEOTIDE SEQUENCE [LARGE SCALE GENOMIC DNA]</scope>
    <source>
        <strain evidence="3">skT53</strain>
    </source>
</reference>
<dbReference type="Proteomes" id="UP000593802">
    <property type="component" value="Chromosome"/>
</dbReference>
<evidence type="ECO:0000313" key="2">
    <source>
        <dbReference type="EMBL" id="BCJ88399.1"/>
    </source>
</evidence>
<evidence type="ECO:0000256" key="1">
    <source>
        <dbReference type="SAM" id="Phobius"/>
    </source>
</evidence>
<name>A0A7I8DHA9_9BACL</name>
<evidence type="ECO:0000313" key="3">
    <source>
        <dbReference type="Proteomes" id="UP000593802"/>
    </source>
</evidence>
<accession>A0A7I8DHA9</accession>
<dbReference type="EMBL" id="AP023366">
    <property type="protein sequence ID" value="BCJ88399.1"/>
    <property type="molecule type" value="Genomic_DNA"/>
</dbReference>
<protein>
    <submittedName>
        <fullName evidence="2">Uncharacterized protein</fullName>
    </submittedName>
</protein>
<sequence>MLLHDILGSQYFTHRITHRERIVKIVVATKQQNYLVLCLCKFTLHKYLDAQLFYLIFKLHVIYYYIYITYMVAFLGGGEFDGVFRLAGFS</sequence>
<keyword evidence="1" id="KW-0812">Transmembrane</keyword>
<proteinExistence type="predicted"/>
<dbReference type="KEGG" id="eff:skT53_33840"/>
<keyword evidence="3" id="KW-1185">Reference proteome</keyword>